<comment type="similarity">
    <text evidence="3">Belongs to the cytochrome P450 family.</text>
</comment>
<protein>
    <submittedName>
        <fullName evidence="8">Uncharacterized protein</fullName>
    </submittedName>
</protein>
<dbReference type="GO" id="GO:0004497">
    <property type="term" value="F:monooxygenase activity"/>
    <property type="evidence" value="ECO:0007669"/>
    <property type="project" value="InterPro"/>
</dbReference>
<dbReference type="AlphaFoldDB" id="A0A9P4UAJ1"/>
<keyword evidence="6 7" id="KW-0408">Iron</keyword>
<dbReference type="Gene3D" id="1.10.630.10">
    <property type="entry name" value="Cytochrome P450"/>
    <property type="match status" value="2"/>
</dbReference>
<organism evidence="8 9">
    <name type="scientific">Karstenula rhodostoma CBS 690.94</name>
    <dbReference type="NCBI Taxonomy" id="1392251"/>
    <lineage>
        <taxon>Eukaryota</taxon>
        <taxon>Fungi</taxon>
        <taxon>Dikarya</taxon>
        <taxon>Ascomycota</taxon>
        <taxon>Pezizomycotina</taxon>
        <taxon>Dothideomycetes</taxon>
        <taxon>Pleosporomycetidae</taxon>
        <taxon>Pleosporales</taxon>
        <taxon>Massarineae</taxon>
        <taxon>Didymosphaeriaceae</taxon>
        <taxon>Karstenula</taxon>
    </lineage>
</organism>
<keyword evidence="7" id="KW-0349">Heme</keyword>
<evidence type="ECO:0000256" key="4">
    <source>
        <dbReference type="ARBA" id="ARBA00022723"/>
    </source>
</evidence>
<gene>
    <name evidence="8" type="ORF">P171DRAFT_521867</name>
</gene>
<proteinExistence type="inferred from homology"/>
<accession>A0A9P4UAJ1</accession>
<dbReference type="PRINTS" id="PR00465">
    <property type="entry name" value="EP450IV"/>
</dbReference>
<dbReference type="PANTHER" id="PTHR46206">
    <property type="entry name" value="CYTOCHROME P450"/>
    <property type="match status" value="1"/>
</dbReference>
<keyword evidence="4 7" id="KW-0479">Metal-binding</keyword>
<dbReference type="GO" id="GO:0020037">
    <property type="term" value="F:heme binding"/>
    <property type="evidence" value="ECO:0007669"/>
    <property type="project" value="InterPro"/>
</dbReference>
<dbReference type="InterPro" id="IPR036396">
    <property type="entry name" value="Cyt_P450_sf"/>
</dbReference>
<feature type="binding site" description="axial binding residue" evidence="7">
    <location>
        <position position="90"/>
    </location>
    <ligand>
        <name>heme</name>
        <dbReference type="ChEBI" id="CHEBI:30413"/>
    </ligand>
    <ligandPart>
        <name>Fe</name>
        <dbReference type="ChEBI" id="CHEBI:18248"/>
    </ligandPart>
</feature>
<dbReference type="InterPro" id="IPR002403">
    <property type="entry name" value="Cyt_P450_E_grp-IV"/>
</dbReference>
<sequence length="280" mass="31118">MAAIHTTSMTITNAVFDLAARPKLRKMDSFLKESHRLSPISQLNMRWKIDQPITLHDRTTLRDLPENESKYQFMGTGANYLGSGYSVHVCPGRDFAANEIKIIVIYLIDSFDIEFKGDVGLSDTTFKRTNHFSDSNKPDNTRLLQEDQIRFFAFLAALALAAFTTAVPVDDTATAKFITLDDKVDVSPTSPLLAPRSCRLPEYILVTFDNHKQVSLNNVKCVDVGRPVIGVLVGECWCALWAKPGCRDFIQLHYPCPGVITDFKKPVKSISCGGWAGGKA</sequence>
<dbReference type="EMBL" id="MU001501">
    <property type="protein sequence ID" value="KAF2444574.1"/>
    <property type="molecule type" value="Genomic_DNA"/>
</dbReference>
<evidence type="ECO:0000256" key="2">
    <source>
        <dbReference type="ARBA" id="ARBA00004685"/>
    </source>
</evidence>
<evidence type="ECO:0000256" key="1">
    <source>
        <dbReference type="ARBA" id="ARBA00001971"/>
    </source>
</evidence>
<keyword evidence="5" id="KW-0560">Oxidoreductase</keyword>
<reference evidence="8" key="1">
    <citation type="journal article" date="2020" name="Stud. Mycol.">
        <title>101 Dothideomycetes genomes: a test case for predicting lifestyles and emergence of pathogens.</title>
        <authorList>
            <person name="Haridas S."/>
            <person name="Albert R."/>
            <person name="Binder M."/>
            <person name="Bloem J."/>
            <person name="Labutti K."/>
            <person name="Salamov A."/>
            <person name="Andreopoulos B."/>
            <person name="Baker S."/>
            <person name="Barry K."/>
            <person name="Bills G."/>
            <person name="Bluhm B."/>
            <person name="Cannon C."/>
            <person name="Castanera R."/>
            <person name="Culley D."/>
            <person name="Daum C."/>
            <person name="Ezra D."/>
            <person name="Gonzalez J."/>
            <person name="Henrissat B."/>
            <person name="Kuo A."/>
            <person name="Liang C."/>
            <person name="Lipzen A."/>
            <person name="Lutzoni F."/>
            <person name="Magnuson J."/>
            <person name="Mondo S."/>
            <person name="Nolan M."/>
            <person name="Ohm R."/>
            <person name="Pangilinan J."/>
            <person name="Park H.-J."/>
            <person name="Ramirez L."/>
            <person name="Alfaro M."/>
            <person name="Sun H."/>
            <person name="Tritt A."/>
            <person name="Yoshinaga Y."/>
            <person name="Zwiers L.-H."/>
            <person name="Turgeon B."/>
            <person name="Goodwin S."/>
            <person name="Spatafora J."/>
            <person name="Crous P."/>
            <person name="Grigoriev I."/>
        </authorList>
    </citation>
    <scope>NUCLEOTIDE SEQUENCE</scope>
    <source>
        <strain evidence="8">CBS 690.94</strain>
    </source>
</reference>
<evidence type="ECO:0000313" key="9">
    <source>
        <dbReference type="Proteomes" id="UP000799764"/>
    </source>
</evidence>
<evidence type="ECO:0000256" key="7">
    <source>
        <dbReference type="PIRSR" id="PIRSR602403-1"/>
    </source>
</evidence>
<dbReference type="GO" id="GO:0016705">
    <property type="term" value="F:oxidoreductase activity, acting on paired donors, with incorporation or reduction of molecular oxygen"/>
    <property type="evidence" value="ECO:0007669"/>
    <property type="project" value="InterPro"/>
</dbReference>
<evidence type="ECO:0000256" key="6">
    <source>
        <dbReference type="ARBA" id="ARBA00023004"/>
    </source>
</evidence>
<evidence type="ECO:0000256" key="5">
    <source>
        <dbReference type="ARBA" id="ARBA00023002"/>
    </source>
</evidence>
<dbReference type="Proteomes" id="UP000799764">
    <property type="component" value="Unassembled WGS sequence"/>
</dbReference>
<dbReference type="GO" id="GO:0005506">
    <property type="term" value="F:iron ion binding"/>
    <property type="evidence" value="ECO:0007669"/>
    <property type="project" value="InterPro"/>
</dbReference>
<comment type="pathway">
    <text evidence="2">Mycotoxin biosynthesis.</text>
</comment>
<comment type="cofactor">
    <cofactor evidence="1 7">
        <name>heme</name>
        <dbReference type="ChEBI" id="CHEBI:30413"/>
    </cofactor>
</comment>
<evidence type="ECO:0000313" key="8">
    <source>
        <dbReference type="EMBL" id="KAF2444574.1"/>
    </source>
</evidence>
<evidence type="ECO:0000256" key="3">
    <source>
        <dbReference type="ARBA" id="ARBA00010617"/>
    </source>
</evidence>
<dbReference type="OrthoDB" id="1844152at2759"/>
<comment type="caution">
    <text evidence="8">The sequence shown here is derived from an EMBL/GenBank/DDBJ whole genome shotgun (WGS) entry which is preliminary data.</text>
</comment>
<name>A0A9P4UAJ1_9PLEO</name>
<dbReference type="SUPFAM" id="SSF48264">
    <property type="entry name" value="Cytochrome P450"/>
    <property type="match status" value="1"/>
</dbReference>
<keyword evidence="9" id="KW-1185">Reference proteome</keyword>